<sequence>MVNLTQINDQLEKIPNDQRGAIVTLINIKTEDDMDKVLNRLDTIEAKFESKFDAIETKFDAKFDAIDAKFDAIDAKFDAVDKAISAQKWYIMATITIVGILSTLIATYLSSHSL</sequence>
<dbReference type="AlphaFoldDB" id="A0AAW8CET3"/>
<feature type="transmembrane region" description="Helical" evidence="1">
    <location>
        <begin position="89"/>
        <end position="109"/>
    </location>
</feature>
<accession>A0AAW8CET3</accession>
<keyword evidence="1" id="KW-0812">Transmembrane</keyword>
<protein>
    <submittedName>
        <fullName evidence="2">Uncharacterized protein</fullName>
    </submittedName>
</protein>
<gene>
    <name evidence="2" type="ORF">QJU78_04350</name>
</gene>
<keyword evidence="1" id="KW-0472">Membrane</keyword>
<dbReference type="Proteomes" id="UP001230466">
    <property type="component" value="Unassembled WGS sequence"/>
</dbReference>
<dbReference type="EMBL" id="JASAYJ010000007">
    <property type="protein sequence ID" value="MDP8187005.1"/>
    <property type="molecule type" value="Genomic_DNA"/>
</dbReference>
<keyword evidence="1" id="KW-1133">Transmembrane helix</keyword>
<evidence type="ECO:0000256" key="1">
    <source>
        <dbReference type="SAM" id="Phobius"/>
    </source>
</evidence>
<comment type="caution">
    <text evidence="2">The sequence shown here is derived from an EMBL/GenBank/DDBJ whole genome shotgun (WGS) entry which is preliminary data.</text>
</comment>
<evidence type="ECO:0000313" key="2">
    <source>
        <dbReference type="EMBL" id="MDP8187005.1"/>
    </source>
</evidence>
<name>A0AAW8CET3_9PAST</name>
<evidence type="ECO:0000313" key="3">
    <source>
        <dbReference type="Proteomes" id="UP001230466"/>
    </source>
</evidence>
<dbReference type="RefSeq" id="WP_211599254.1">
    <property type="nucleotide sequence ID" value="NZ_JAGRQI010000026.1"/>
</dbReference>
<dbReference type="Gene3D" id="3.90.20.10">
    <property type="match status" value="1"/>
</dbReference>
<proteinExistence type="predicted"/>
<reference evidence="2" key="1">
    <citation type="journal article" date="2023" name="Front. Microbiol.">
        <title>Phylogeography and host specificity of Pasteurellaceae pathogenic to sea-farmed fish in the north-east Atlantic.</title>
        <authorList>
            <person name="Gulla S."/>
            <person name="Colquhoun D.J."/>
            <person name="Olsen A.B."/>
            <person name="Spilsberg B."/>
            <person name="Lagesen K."/>
            <person name="Aakesson C.P."/>
            <person name="Strom S."/>
            <person name="Manji F."/>
            <person name="Birkbeck T.H."/>
            <person name="Nilsen H.K."/>
        </authorList>
    </citation>
    <scope>NUCLEOTIDE SEQUENCE</scope>
    <source>
        <strain evidence="2">VIB1234</strain>
    </source>
</reference>
<organism evidence="2 3">
    <name type="scientific">Pasteurella atlantica</name>
    <dbReference type="NCBI Taxonomy" id="2827233"/>
    <lineage>
        <taxon>Bacteria</taxon>
        <taxon>Pseudomonadati</taxon>
        <taxon>Pseudomonadota</taxon>
        <taxon>Gammaproteobacteria</taxon>
        <taxon>Pasteurellales</taxon>
        <taxon>Pasteurellaceae</taxon>
        <taxon>Pasteurella</taxon>
    </lineage>
</organism>